<name>A0A0V8HK00_9BACI</name>
<protein>
    <submittedName>
        <fullName evidence="1">Uncharacterized protein</fullName>
    </submittedName>
</protein>
<dbReference type="Proteomes" id="UP000181997">
    <property type="component" value="Unassembled WGS sequence"/>
</dbReference>
<sequence>MTMMTAETPEEKKPWNKNVLKSKMHIPAAVIKIAINMNGRNADVKKITINVNAKKITITTAVDV</sequence>
<keyword evidence="2" id="KW-1185">Reference proteome</keyword>
<proteinExistence type="predicted"/>
<gene>
    <name evidence="1" type="ORF">GA0061094_2403</name>
</gene>
<evidence type="ECO:0000313" key="1">
    <source>
        <dbReference type="EMBL" id="SCC08880.1"/>
    </source>
</evidence>
<evidence type="ECO:0000313" key="2">
    <source>
        <dbReference type="Proteomes" id="UP000181997"/>
    </source>
</evidence>
<dbReference type="EMBL" id="FMAU01000002">
    <property type="protein sequence ID" value="SCC08880.1"/>
    <property type="molecule type" value="Genomic_DNA"/>
</dbReference>
<accession>A0A0V8HK00</accession>
<dbReference type="AlphaFoldDB" id="A0A0V8HK00"/>
<dbReference type="RefSeq" id="WP_032088595.1">
    <property type="nucleotide sequence ID" value="NZ_FMAU01000002.1"/>
</dbReference>
<reference evidence="2" key="1">
    <citation type="submission" date="2016-08" db="EMBL/GenBank/DDBJ databases">
        <authorList>
            <person name="Varghese N."/>
            <person name="Submissions Spin"/>
        </authorList>
    </citation>
    <scope>NUCLEOTIDE SEQUENCE [LARGE SCALE GENOMIC DNA]</scope>
    <source>
        <strain evidence="2">SGD-1123</strain>
    </source>
</reference>
<organism evidence="1 2">
    <name type="scientific">[Bacillus] enclensis</name>
    <dbReference type="NCBI Taxonomy" id="1402860"/>
    <lineage>
        <taxon>Bacteria</taxon>
        <taxon>Bacillati</taxon>
        <taxon>Bacillota</taxon>
        <taxon>Bacilli</taxon>
        <taxon>Bacillales</taxon>
        <taxon>Bacillaceae</taxon>
        <taxon>Rossellomorea</taxon>
    </lineage>
</organism>